<dbReference type="Proteomes" id="UP000193218">
    <property type="component" value="Unassembled WGS sequence"/>
</dbReference>
<dbReference type="AlphaFoldDB" id="A0A1Y1ULA0"/>
<proteinExistence type="predicted"/>
<feature type="compositionally biased region" description="Basic and acidic residues" evidence="1">
    <location>
        <begin position="29"/>
        <end position="40"/>
    </location>
</feature>
<organism evidence="2 3">
    <name type="scientific">Kockovaella imperatae</name>
    <dbReference type="NCBI Taxonomy" id="4999"/>
    <lineage>
        <taxon>Eukaryota</taxon>
        <taxon>Fungi</taxon>
        <taxon>Dikarya</taxon>
        <taxon>Basidiomycota</taxon>
        <taxon>Agaricomycotina</taxon>
        <taxon>Tremellomycetes</taxon>
        <taxon>Tremellales</taxon>
        <taxon>Cuniculitremaceae</taxon>
        <taxon>Kockovaella</taxon>
    </lineage>
</organism>
<dbReference type="EMBL" id="NBSH01000003">
    <property type="protein sequence ID" value="ORX38828.1"/>
    <property type="molecule type" value="Genomic_DNA"/>
</dbReference>
<keyword evidence="3" id="KW-1185">Reference proteome</keyword>
<dbReference type="GeneID" id="33559718"/>
<dbReference type="InParanoid" id="A0A1Y1ULA0"/>
<evidence type="ECO:0000313" key="3">
    <source>
        <dbReference type="Proteomes" id="UP000193218"/>
    </source>
</evidence>
<comment type="caution">
    <text evidence="2">The sequence shown here is derived from an EMBL/GenBank/DDBJ whole genome shotgun (WGS) entry which is preliminary data.</text>
</comment>
<name>A0A1Y1ULA0_9TREE</name>
<protein>
    <recommendedName>
        <fullName evidence="4">F-box domain-containing protein</fullName>
    </recommendedName>
</protein>
<dbReference type="RefSeq" id="XP_021872691.1">
    <property type="nucleotide sequence ID" value="XM_022017909.1"/>
</dbReference>
<gene>
    <name evidence="2" type="ORF">BD324DRAFT_648941</name>
</gene>
<evidence type="ECO:0000256" key="1">
    <source>
        <dbReference type="SAM" id="MobiDB-lite"/>
    </source>
</evidence>
<feature type="region of interest" description="Disordered" evidence="1">
    <location>
        <begin position="1"/>
        <end position="41"/>
    </location>
</feature>
<evidence type="ECO:0008006" key="4">
    <source>
        <dbReference type="Google" id="ProtNLM"/>
    </source>
</evidence>
<evidence type="ECO:0000313" key="2">
    <source>
        <dbReference type="EMBL" id="ORX38828.1"/>
    </source>
</evidence>
<sequence>MGEDESPRKKKKARLHVRGELSSGTSKSSKPEPKPVRGEIEAQLVKRSVPNRPRFPPEILERLILSLDPETDKRALSRCLRVSKLMFDLAAPLLYRQIVAHPCLDPSRNPLCPLPKGVKRSDPTVPILDEKYQRCSLLRMVQRITVPYNHVHVFGGILRELAENGGLRVVVQDFDRQGVEATALATPQKPQQGSGWALSRSKPHQAASIIALTRREEQPQIIIKFDSRTLDRLHNALFLDPLLGVSRNRVTLIYWSPQPGQGAGPCAFGLSADSYSWRLLTVATSSQLDLTVVNAVSIVKAIDSRSTSDPVTTYEKMVKMTEKSFELFKKYVKPQERSADSSETPPGKVRFLTMDQYIEQEDWRLAFTEREMEPWLEAKKAVVKVERD</sequence>
<accession>A0A1Y1ULA0</accession>
<reference evidence="2 3" key="1">
    <citation type="submission" date="2017-03" db="EMBL/GenBank/DDBJ databases">
        <title>Widespread Adenine N6-methylation of Active Genes in Fungi.</title>
        <authorList>
            <consortium name="DOE Joint Genome Institute"/>
            <person name="Mondo S.J."/>
            <person name="Dannebaum R.O."/>
            <person name="Kuo R.C."/>
            <person name="Louie K.B."/>
            <person name="Bewick A.J."/>
            <person name="Labutti K."/>
            <person name="Haridas S."/>
            <person name="Kuo A."/>
            <person name="Salamov A."/>
            <person name="Ahrendt S.R."/>
            <person name="Lau R."/>
            <person name="Bowen B.P."/>
            <person name="Lipzen A."/>
            <person name="Sullivan W."/>
            <person name="Andreopoulos W.B."/>
            <person name="Clum A."/>
            <person name="Lindquist E."/>
            <person name="Daum C."/>
            <person name="Northen T.R."/>
            <person name="Ramamoorthy G."/>
            <person name="Schmitz R.J."/>
            <person name="Gryganskyi A."/>
            <person name="Culley D."/>
            <person name="Magnuson J."/>
            <person name="James T.Y."/>
            <person name="O'Malley M.A."/>
            <person name="Stajich J.E."/>
            <person name="Spatafora J.W."/>
            <person name="Visel A."/>
            <person name="Grigoriev I.V."/>
        </authorList>
    </citation>
    <scope>NUCLEOTIDE SEQUENCE [LARGE SCALE GENOMIC DNA]</scope>
    <source>
        <strain evidence="2 3">NRRL Y-17943</strain>
    </source>
</reference>